<feature type="compositionally biased region" description="Polar residues" evidence="1">
    <location>
        <begin position="429"/>
        <end position="438"/>
    </location>
</feature>
<feature type="compositionally biased region" description="Polar residues" evidence="1">
    <location>
        <begin position="65"/>
        <end position="77"/>
    </location>
</feature>
<feature type="compositionally biased region" description="Low complexity" evidence="1">
    <location>
        <begin position="280"/>
        <end position="296"/>
    </location>
</feature>
<protein>
    <submittedName>
        <fullName evidence="3">Flagellar hook-length control protein FliK</fullName>
    </submittedName>
</protein>
<name>A0A4V2Q294_9RHOB</name>
<proteinExistence type="predicted"/>
<feature type="region of interest" description="Disordered" evidence="1">
    <location>
        <begin position="1"/>
        <end position="123"/>
    </location>
</feature>
<keyword evidence="3" id="KW-0282">Flagellum</keyword>
<dbReference type="Proteomes" id="UP000295673">
    <property type="component" value="Unassembled WGS sequence"/>
</dbReference>
<gene>
    <name evidence="3" type="ORF">BXY66_2776</name>
</gene>
<feature type="compositionally biased region" description="Basic and acidic residues" evidence="1">
    <location>
        <begin position="84"/>
        <end position="96"/>
    </location>
</feature>
<organism evidence="3 4">
    <name type="scientific">Shimia isoporae</name>
    <dbReference type="NCBI Taxonomy" id="647720"/>
    <lineage>
        <taxon>Bacteria</taxon>
        <taxon>Pseudomonadati</taxon>
        <taxon>Pseudomonadota</taxon>
        <taxon>Alphaproteobacteria</taxon>
        <taxon>Rhodobacterales</taxon>
        <taxon>Roseobacteraceae</taxon>
    </lineage>
</organism>
<dbReference type="InterPro" id="IPR021136">
    <property type="entry name" value="Flagellar_hook_control-like_C"/>
</dbReference>
<feature type="region of interest" description="Disordered" evidence="1">
    <location>
        <begin position="135"/>
        <end position="175"/>
    </location>
</feature>
<feature type="region of interest" description="Disordered" evidence="1">
    <location>
        <begin position="427"/>
        <end position="483"/>
    </location>
</feature>
<feature type="compositionally biased region" description="Basic and acidic residues" evidence="1">
    <location>
        <begin position="28"/>
        <end position="49"/>
    </location>
</feature>
<evidence type="ECO:0000313" key="4">
    <source>
        <dbReference type="Proteomes" id="UP000295673"/>
    </source>
</evidence>
<feature type="region of interest" description="Disordered" evidence="1">
    <location>
        <begin position="236"/>
        <end position="310"/>
    </location>
</feature>
<keyword evidence="3" id="KW-0969">Cilium</keyword>
<feature type="domain" description="Flagellar hook-length control protein-like C-terminal" evidence="2">
    <location>
        <begin position="360"/>
        <end position="433"/>
    </location>
</feature>
<dbReference type="InterPro" id="IPR038610">
    <property type="entry name" value="FliK-like_C_sf"/>
</dbReference>
<dbReference type="RefSeq" id="WP_132860829.1">
    <property type="nucleotide sequence ID" value="NZ_SMGR01000002.1"/>
</dbReference>
<dbReference type="CDD" id="cd17470">
    <property type="entry name" value="T3SS_Flik_C"/>
    <property type="match status" value="1"/>
</dbReference>
<comment type="caution">
    <text evidence="3">The sequence shown here is derived from an EMBL/GenBank/DDBJ whole genome shotgun (WGS) entry which is preliminary data.</text>
</comment>
<feature type="compositionally biased region" description="Polar residues" evidence="1">
    <location>
        <begin position="264"/>
        <end position="279"/>
    </location>
</feature>
<dbReference type="Gene3D" id="3.30.750.140">
    <property type="match status" value="1"/>
</dbReference>
<dbReference type="AlphaFoldDB" id="A0A4V2Q294"/>
<evidence type="ECO:0000313" key="3">
    <source>
        <dbReference type="EMBL" id="TCL01461.1"/>
    </source>
</evidence>
<evidence type="ECO:0000259" key="2">
    <source>
        <dbReference type="Pfam" id="PF02120"/>
    </source>
</evidence>
<dbReference type="EMBL" id="SMGR01000002">
    <property type="protein sequence ID" value="TCL01461.1"/>
    <property type="molecule type" value="Genomic_DNA"/>
</dbReference>
<keyword evidence="3" id="KW-0966">Cell projection</keyword>
<dbReference type="OrthoDB" id="7203912at2"/>
<keyword evidence="4" id="KW-1185">Reference proteome</keyword>
<reference evidence="3 4" key="1">
    <citation type="submission" date="2019-03" db="EMBL/GenBank/DDBJ databases">
        <title>Genomic Encyclopedia of Archaeal and Bacterial Type Strains, Phase II (KMG-II): from individual species to whole genera.</title>
        <authorList>
            <person name="Goeker M."/>
        </authorList>
    </citation>
    <scope>NUCLEOTIDE SEQUENCE [LARGE SCALE GENOMIC DNA]</scope>
    <source>
        <strain evidence="3 4">DSM 26433</strain>
    </source>
</reference>
<dbReference type="Pfam" id="PF02120">
    <property type="entry name" value="Flg_hook"/>
    <property type="match status" value="1"/>
</dbReference>
<accession>A0A4V2Q294</accession>
<evidence type="ECO:0000256" key="1">
    <source>
        <dbReference type="SAM" id="MobiDB-lite"/>
    </source>
</evidence>
<sequence length="483" mass="50467">MLKLPFMTTSAPASDATKAKSTQNSQSSERKDKGSDFSDVYDQSKRDDGSQPVEPVQKRDDQAQPAKTDSTEKTQPANPADGEAETKVASKNKDELGSVLSEKIAAKTDEKAAGPMAKTPAEEASAFAKTIRSLEKTGAQPEGPTKIEQTPGAVDIKSRTANTDGAKAAKMNSSTVSGLAVETADELDPMRVQVRATGSAGSAAVQANLQANAQATPQAGAAQAAQALADAQSAKQAQTGEVDAKSNPKVKTAPTEEATAVQPREQTSAATATTLSWRPQSTEQAQQQTQANAGATGLSVGSEGDSTQSLDGLIGAREDSVARQTNAGTDIQQQTRFSQTNHNPAQVVKQVADAVKASDKGIIELTMDPPELGRLRVAMTEAAGVMNVTITTEQSTTSELMRKHIELLRKDFMEMGYEDVTFSFEQGDFNGQQSSEQPQWAGESGSAGAAHDADSANADLATSTPQTPQPTPTDGSGGLDIRL</sequence>
<feature type="compositionally biased region" description="Low complexity" evidence="1">
    <location>
        <begin position="441"/>
        <end position="466"/>
    </location>
</feature>